<dbReference type="RefSeq" id="WP_110936078.1">
    <property type="nucleotide sequence ID" value="NZ_KZ614146.1"/>
</dbReference>
<proteinExistence type="predicted"/>
<feature type="transmembrane region" description="Helical" evidence="1">
    <location>
        <begin position="306"/>
        <end position="326"/>
    </location>
</feature>
<feature type="transmembrane region" description="Helical" evidence="1">
    <location>
        <begin position="62"/>
        <end position="80"/>
    </location>
</feature>
<reference evidence="2 3" key="1">
    <citation type="submission" date="2017-10" db="EMBL/GenBank/DDBJ databases">
        <title>Bacillus sp. nov., a halophilic bacterium isolated from a Keqin Lake.</title>
        <authorList>
            <person name="Wang H."/>
        </authorList>
    </citation>
    <scope>NUCLEOTIDE SEQUENCE [LARGE SCALE GENOMIC DNA]</scope>
    <source>
        <strain evidence="2 3">KCTC 13187</strain>
    </source>
</reference>
<keyword evidence="3" id="KW-1185">Reference proteome</keyword>
<dbReference type="AlphaFoldDB" id="A0A3A9KI81"/>
<evidence type="ECO:0000313" key="3">
    <source>
        <dbReference type="Proteomes" id="UP000281498"/>
    </source>
</evidence>
<name>A0A3A9KI81_9BACI</name>
<dbReference type="OrthoDB" id="5122730at2"/>
<dbReference type="Pfam" id="PF11750">
    <property type="entry name" value="DUF3307"/>
    <property type="match status" value="1"/>
</dbReference>
<evidence type="ECO:0000313" key="2">
    <source>
        <dbReference type="EMBL" id="RKL69283.1"/>
    </source>
</evidence>
<keyword evidence="1" id="KW-1133">Transmembrane helix</keyword>
<evidence type="ECO:0000256" key="1">
    <source>
        <dbReference type="SAM" id="Phobius"/>
    </source>
</evidence>
<dbReference type="InterPro" id="IPR021737">
    <property type="entry name" value="Phage_phiKZ_Orf197"/>
</dbReference>
<feature type="transmembrane region" description="Helical" evidence="1">
    <location>
        <begin position="266"/>
        <end position="286"/>
    </location>
</feature>
<keyword evidence="1" id="KW-0472">Membrane</keyword>
<keyword evidence="1" id="KW-0812">Transmembrane</keyword>
<gene>
    <name evidence="2" type="ORF">CR203_04450</name>
</gene>
<feature type="transmembrane region" description="Helical" evidence="1">
    <location>
        <begin position="118"/>
        <end position="141"/>
    </location>
</feature>
<dbReference type="Proteomes" id="UP000281498">
    <property type="component" value="Unassembled WGS sequence"/>
</dbReference>
<comment type="caution">
    <text evidence="2">The sequence shown here is derived from an EMBL/GenBank/DDBJ whole genome shotgun (WGS) entry which is preliminary data.</text>
</comment>
<organism evidence="2 3">
    <name type="scientific">Salipaludibacillus neizhouensis</name>
    <dbReference type="NCBI Taxonomy" id="885475"/>
    <lineage>
        <taxon>Bacteria</taxon>
        <taxon>Bacillati</taxon>
        <taxon>Bacillota</taxon>
        <taxon>Bacilli</taxon>
        <taxon>Bacillales</taxon>
        <taxon>Bacillaceae</taxon>
    </lineage>
</organism>
<dbReference type="EMBL" id="PDOE01000001">
    <property type="protein sequence ID" value="RKL69283.1"/>
    <property type="molecule type" value="Genomic_DNA"/>
</dbReference>
<accession>A0A3A9KI81</accession>
<evidence type="ECO:0008006" key="4">
    <source>
        <dbReference type="Google" id="ProtNLM"/>
    </source>
</evidence>
<protein>
    <recommendedName>
        <fullName evidence="4">DUF3307 domain-containing protein</fullName>
    </recommendedName>
</protein>
<sequence>MDNTILIFMLAHLICDFITQTDAIIKKKNNYDTSFLSNMGLIEHVIHHVVVTVVLLTVFNELTWITLLCLLIIAILHYVIDHFKSSYSEVIIGKSIHKHEFIDKLLGKRSIHFLTDQFMHIAIIYVVLFVFNKVAALPVIITKTFEVIMEDIPLSLTTSILLISILVVLLTFTSSVLIAELLQDLKQQKNTAKDEIASTLVKSDDDLFFQNHYAQLEKLNKNVSIERTWEKKDSSNGKESMTMEFQQFNEMDDNSAGKYIGILERLLIGLFIATGAYQGLIVIAALKTLTRFKQFEDKNFAEYYLIGTFLSILCALVIGLLIRSIWFTV</sequence>
<feature type="transmembrane region" description="Helical" evidence="1">
    <location>
        <begin position="161"/>
        <end position="182"/>
    </location>
</feature>